<gene>
    <name evidence="1" type="ORF">C3H57_01325</name>
</gene>
<dbReference type="EMBL" id="PRBV01000001">
    <property type="protein sequence ID" value="RTJ80986.1"/>
    <property type="molecule type" value="Genomic_DNA"/>
</dbReference>
<protein>
    <submittedName>
        <fullName evidence="1">Uncharacterized protein</fullName>
    </submittedName>
</protein>
<proteinExistence type="predicted"/>
<reference evidence="1 2" key="1">
    <citation type="journal article" date="2019" name="Appl. Environ. Microbiol.">
        <title>Population genetics and characterization of Campylobacter jejuni isolates in western jackdaws and game birds in Finland.</title>
        <authorList>
            <person name="Kovanen S."/>
            <person name="Rossi M."/>
            <person name="Pohja-Mykra M."/>
            <person name="Nieminen T."/>
            <person name="Raunio-Saarnisto M."/>
            <person name="Sauvala M."/>
            <person name="Fredriksson-Ahomaa M."/>
            <person name="Hanninen M.L."/>
            <person name="Kivisto R."/>
        </authorList>
    </citation>
    <scope>NUCLEOTIDE SEQUENCE [LARGE SCALE GENOMIC DNA]</scope>
    <source>
        <strain evidence="1 2">CB313</strain>
    </source>
</reference>
<accession>A0A431C5Z6</accession>
<evidence type="ECO:0000313" key="1">
    <source>
        <dbReference type="EMBL" id="RTJ80986.1"/>
    </source>
</evidence>
<evidence type="ECO:0000313" key="2">
    <source>
        <dbReference type="Proteomes" id="UP000288507"/>
    </source>
</evidence>
<name>A0A431C5Z6_CAMJU</name>
<dbReference type="RefSeq" id="WP_070273892.1">
    <property type="nucleotide sequence ID" value="NZ_MJYS01000077.1"/>
</dbReference>
<organism evidence="1 2">
    <name type="scientific">Campylobacter jejuni</name>
    <dbReference type="NCBI Taxonomy" id="197"/>
    <lineage>
        <taxon>Bacteria</taxon>
        <taxon>Pseudomonadati</taxon>
        <taxon>Campylobacterota</taxon>
        <taxon>Epsilonproteobacteria</taxon>
        <taxon>Campylobacterales</taxon>
        <taxon>Campylobacteraceae</taxon>
        <taxon>Campylobacter</taxon>
    </lineage>
</organism>
<dbReference type="AlphaFoldDB" id="A0A431C5Z6"/>
<sequence length="148" mass="17686">MYKIIWTCQNCLFQNKLKSIKAAKQTNHILIDLNCNNEIILTCYKCKAQSIFKIDFQLISIEKENKIEFEDKRIKRLKIFNKNRASKNKRIVFNALNSLFKEKYYSNGKIDIKTLCDDTNLNYLTVVKYIKEFEKENEELKNKNDIDL</sequence>
<dbReference type="Proteomes" id="UP000288507">
    <property type="component" value="Unassembled WGS sequence"/>
</dbReference>
<comment type="caution">
    <text evidence="1">The sequence shown here is derived from an EMBL/GenBank/DDBJ whole genome shotgun (WGS) entry which is preliminary data.</text>
</comment>